<name>A0A8J3SLG2_9ACTN</name>
<sequence>MFRRFVLIRKVDVTGVSGSGVVVHGVRFPDGVCAYRWNSPWKTTCIADSIADIEKIHGHDGATVVHWLDGENDQALADADLWQSVRRVHDEAV</sequence>
<evidence type="ECO:0000313" key="1">
    <source>
        <dbReference type="EMBL" id="GIH95429.1"/>
    </source>
</evidence>
<reference evidence="1 2" key="1">
    <citation type="submission" date="2021-01" db="EMBL/GenBank/DDBJ databases">
        <title>Whole genome shotgun sequence of Planobispora siamensis NBRC 107568.</title>
        <authorList>
            <person name="Komaki H."/>
            <person name="Tamura T."/>
        </authorList>
    </citation>
    <scope>NUCLEOTIDE SEQUENCE [LARGE SCALE GENOMIC DNA]</scope>
    <source>
        <strain evidence="1 2">NBRC 107568</strain>
    </source>
</reference>
<accession>A0A8J3SLG2</accession>
<protein>
    <submittedName>
        <fullName evidence="1">Uncharacterized protein</fullName>
    </submittedName>
</protein>
<organism evidence="1 2">
    <name type="scientific">Planobispora siamensis</name>
    <dbReference type="NCBI Taxonomy" id="936338"/>
    <lineage>
        <taxon>Bacteria</taxon>
        <taxon>Bacillati</taxon>
        <taxon>Actinomycetota</taxon>
        <taxon>Actinomycetes</taxon>
        <taxon>Streptosporangiales</taxon>
        <taxon>Streptosporangiaceae</taxon>
        <taxon>Planobispora</taxon>
    </lineage>
</organism>
<keyword evidence="2" id="KW-1185">Reference proteome</keyword>
<evidence type="ECO:0000313" key="2">
    <source>
        <dbReference type="Proteomes" id="UP000619788"/>
    </source>
</evidence>
<dbReference type="Proteomes" id="UP000619788">
    <property type="component" value="Unassembled WGS sequence"/>
</dbReference>
<proteinExistence type="predicted"/>
<comment type="caution">
    <text evidence="1">The sequence shown here is derived from an EMBL/GenBank/DDBJ whole genome shotgun (WGS) entry which is preliminary data.</text>
</comment>
<dbReference type="EMBL" id="BOOJ01000052">
    <property type="protein sequence ID" value="GIH95429.1"/>
    <property type="molecule type" value="Genomic_DNA"/>
</dbReference>
<gene>
    <name evidence="1" type="ORF">Psi01_60590</name>
</gene>
<dbReference type="AlphaFoldDB" id="A0A8J3SLG2"/>